<dbReference type="InterPro" id="IPR002550">
    <property type="entry name" value="CNNM"/>
</dbReference>
<evidence type="ECO:0000256" key="3">
    <source>
        <dbReference type="ARBA" id="ARBA00022737"/>
    </source>
</evidence>
<organism evidence="12">
    <name type="scientific">Thermosulfidibacter takaii</name>
    <dbReference type="NCBI Taxonomy" id="412593"/>
    <lineage>
        <taxon>Bacteria</taxon>
        <taxon>Pseudomonadati</taxon>
        <taxon>Thermosulfidibacterota</taxon>
        <taxon>Thermosulfidibacteria</taxon>
        <taxon>Thermosulfidibacterales</taxon>
        <taxon>Thermosulfidibacteraceae</taxon>
    </lineage>
</organism>
<reference evidence="12" key="1">
    <citation type="journal article" date="2020" name="mSystems">
        <title>Genome- and Community-Level Interaction Insights into Carbon Utilization and Element Cycling Functions of Hydrothermarchaeota in Hydrothermal Sediment.</title>
        <authorList>
            <person name="Zhou Z."/>
            <person name="Liu Y."/>
            <person name="Xu W."/>
            <person name="Pan J."/>
            <person name="Luo Z.H."/>
            <person name="Li M."/>
        </authorList>
    </citation>
    <scope>NUCLEOTIDE SEQUENCE [LARGE SCALE GENOMIC DNA]</scope>
    <source>
        <strain evidence="12">HyVt-115</strain>
    </source>
</reference>
<dbReference type="InterPro" id="IPR016169">
    <property type="entry name" value="FAD-bd_PCMH_sub2"/>
</dbReference>
<feature type="transmembrane region" description="Helical" evidence="9">
    <location>
        <begin position="97"/>
        <end position="115"/>
    </location>
</feature>
<accession>A0A7C0U5F3</accession>
<comment type="subcellular location">
    <subcellularLocation>
        <location evidence="1">Membrane</location>
        <topology evidence="1">Multi-pass membrane protein</topology>
    </subcellularLocation>
</comment>
<evidence type="ECO:0000256" key="4">
    <source>
        <dbReference type="ARBA" id="ARBA00022989"/>
    </source>
</evidence>
<dbReference type="SUPFAM" id="SSF54631">
    <property type="entry name" value="CBS-domain pair"/>
    <property type="match status" value="1"/>
</dbReference>
<keyword evidence="3" id="KW-0677">Repeat</keyword>
<feature type="domain" description="CNNM transmembrane" evidence="11">
    <location>
        <begin position="3"/>
        <end position="190"/>
    </location>
</feature>
<dbReference type="CDD" id="cd04590">
    <property type="entry name" value="CBS_pair_CorC_HlyC_assoc"/>
    <property type="match status" value="1"/>
</dbReference>
<sequence>MNFSGMELVLVVFSLLLLLLEAFFSGSEIALLSSDLVRIGELAREGDSRAKKVNFFLKHPERLLGTTLLGTNLCVVLNASLITYLLSGRVGRGHSEWVTTLILSPMVLVFGEAIPKSLSQRRPTSLALKVVTTLSWAYLAFRPFSTSLLALARLVVPGWKGIDQRFYFTRDDLALLVEQEEGVADLEEEEKEIIHKVISLPEVRVRETMKPINQVVVLEEGETVIRAVEIFHKWGYSRVPVYSGHVYNVVGVVTIYDILKVEDPTIPVSEVKRPAYFIPEYKRVDELLQEMKEERVPMAVVVDEYGAAIGITTVEDLVEELVGEIEDDFDRSLPHVGEVLEEGGGYLVDARIELDLLGEEWGIKLPKEDIYETIAGFLLYRLGRVPHQGEEVVLEGWRFRVVEADPRSVRKVWLGRVKDENVGFKKRRFE</sequence>
<evidence type="ECO:0000256" key="9">
    <source>
        <dbReference type="SAM" id="Phobius"/>
    </source>
</evidence>
<dbReference type="Gene3D" id="3.30.465.10">
    <property type="match status" value="1"/>
</dbReference>
<dbReference type="AlphaFoldDB" id="A0A7C0U5F3"/>
<dbReference type="Proteomes" id="UP000885690">
    <property type="component" value="Unassembled WGS sequence"/>
</dbReference>
<keyword evidence="5 7" id="KW-0129">CBS domain</keyword>
<dbReference type="InterPro" id="IPR036318">
    <property type="entry name" value="FAD-bd_PCMH-like_sf"/>
</dbReference>
<keyword evidence="2 8" id="KW-0812">Transmembrane</keyword>
<dbReference type="GO" id="GO:0005886">
    <property type="term" value="C:plasma membrane"/>
    <property type="evidence" value="ECO:0007669"/>
    <property type="project" value="TreeGrafter"/>
</dbReference>
<protein>
    <submittedName>
        <fullName evidence="12">HlyC/CorC family transporter</fullName>
    </submittedName>
</protein>
<dbReference type="PROSITE" id="PS51846">
    <property type="entry name" value="CNNM"/>
    <property type="match status" value="1"/>
</dbReference>
<keyword evidence="4 8" id="KW-1133">Transmembrane helix</keyword>
<feature type="domain" description="CBS" evidence="10">
    <location>
        <begin position="271"/>
        <end position="329"/>
    </location>
</feature>
<evidence type="ECO:0000259" key="11">
    <source>
        <dbReference type="PROSITE" id="PS51846"/>
    </source>
</evidence>
<keyword evidence="6 8" id="KW-0472">Membrane</keyword>
<dbReference type="Pfam" id="PF01595">
    <property type="entry name" value="CNNM"/>
    <property type="match status" value="1"/>
</dbReference>
<feature type="transmembrane region" description="Helical" evidence="9">
    <location>
        <begin position="63"/>
        <end position="85"/>
    </location>
</feature>
<name>A0A7C0U5F3_9BACT</name>
<evidence type="ECO:0000256" key="6">
    <source>
        <dbReference type="ARBA" id="ARBA00023136"/>
    </source>
</evidence>
<dbReference type="SMART" id="SM01091">
    <property type="entry name" value="CorC_HlyC"/>
    <property type="match status" value="1"/>
</dbReference>
<evidence type="ECO:0000256" key="7">
    <source>
        <dbReference type="PROSITE-ProRule" id="PRU00703"/>
    </source>
</evidence>
<comment type="caution">
    <text evidence="12">The sequence shown here is derived from an EMBL/GenBank/DDBJ whole genome shotgun (WGS) entry which is preliminary data.</text>
</comment>
<dbReference type="SUPFAM" id="SSF56176">
    <property type="entry name" value="FAD-binding/transporter-associated domain-like"/>
    <property type="match status" value="1"/>
</dbReference>
<evidence type="ECO:0000259" key="10">
    <source>
        <dbReference type="PROSITE" id="PS51371"/>
    </source>
</evidence>
<evidence type="ECO:0000256" key="5">
    <source>
        <dbReference type="ARBA" id="ARBA00023122"/>
    </source>
</evidence>
<dbReference type="InterPro" id="IPR046342">
    <property type="entry name" value="CBS_dom_sf"/>
</dbReference>
<feature type="domain" description="CBS" evidence="10">
    <location>
        <begin position="209"/>
        <end position="268"/>
    </location>
</feature>
<dbReference type="InterPro" id="IPR000644">
    <property type="entry name" value="CBS_dom"/>
</dbReference>
<dbReference type="GO" id="GO:0050660">
    <property type="term" value="F:flavin adenine dinucleotide binding"/>
    <property type="evidence" value="ECO:0007669"/>
    <property type="project" value="InterPro"/>
</dbReference>
<dbReference type="Pfam" id="PF03471">
    <property type="entry name" value="CorC_HlyC"/>
    <property type="match status" value="1"/>
</dbReference>
<evidence type="ECO:0000256" key="1">
    <source>
        <dbReference type="ARBA" id="ARBA00004141"/>
    </source>
</evidence>
<evidence type="ECO:0000313" key="12">
    <source>
        <dbReference type="EMBL" id="HDD52462.1"/>
    </source>
</evidence>
<dbReference type="InterPro" id="IPR044751">
    <property type="entry name" value="Ion_transp-like_CBS"/>
</dbReference>
<dbReference type="FunFam" id="3.10.580.10:FF:000002">
    <property type="entry name" value="Magnesium/cobalt efflux protein CorC"/>
    <property type="match status" value="1"/>
</dbReference>
<dbReference type="SMART" id="SM00116">
    <property type="entry name" value="CBS"/>
    <property type="match status" value="2"/>
</dbReference>
<dbReference type="Gene3D" id="3.10.580.10">
    <property type="entry name" value="CBS-domain"/>
    <property type="match status" value="1"/>
</dbReference>
<dbReference type="PANTHER" id="PTHR22777">
    <property type="entry name" value="HEMOLYSIN-RELATED"/>
    <property type="match status" value="1"/>
</dbReference>
<gene>
    <name evidence="12" type="ORF">ENF32_00115</name>
</gene>
<dbReference type="PANTHER" id="PTHR22777:SF17">
    <property type="entry name" value="UPF0053 PROTEIN SLL0260"/>
    <property type="match status" value="1"/>
</dbReference>
<proteinExistence type="predicted"/>
<dbReference type="PROSITE" id="PS51371">
    <property type="entry name" value="CBS"/>
    <property type="match status" value="2"/>
</dbReference>
<dbReference type="EMBL" id="DQWS01000005">
    <property type="protein sequence ID" value="HDD52462.1"/>
    <property type="molecule type" value="Genomic_DNA"/>
</dbReference>
<dbReference type="Pfam" id="PF00571">
    <property type="entry name" value="CBS"/>
    <property type="match status" value="2"/>
</dbReference>
<evidence type="ECO:0000256" key="2">
    <source>
        <dbReference type="ARBA" id="ARBA00022692"/>
    </source>
</evidence>
<evidence type="ECO:0000256" key="8">
    <source>
        <dbReference type="PROSITE-ProRule" id="PRU01193"/>
    </source>
</evidence>
<dbReference type="InterPro" id="IPR005170">
    <property type="entry name" value="Transptr-assoc_dom"/>
</dbReference>